<dbReference type="AlphaFoldDB" id="A0A9P4LLP9"/>
<dbReference type="InterPro" id="IPR021858">
    <property type="entry name" value="Fun_TF"/>
</dbReference>
<dbReference type="PANTHER" id="PTHR37540">
    <property type="entry name" value="TRANSCRIPTION FACTOR (ACR-2), PUTATIVE-RELATED-RELATED"/>
    <property type="match status" value="1"/>
</dbReference>
<name>A0A9P4LLP9_9PLEO</name>
<sequence length="467" mass="53362">MLLQFVTEPNITPRDRRLIRSHVMRGKNAGRSRPARTPLKHQNLPCISLANKKDPEPQEMLELELKHTLSLDRLLWHELTIASFPDHVGPQTRRFMYRKLHLISKALYPPDFCSEVDLSHYAWLQYGLEDKAYFYTILAISSSFPTHFGGPRTISKEALTHISRAYRLTNERLSSPEACSDKAIAIVTMLAVFQRVHHQHAIGLVHFEGLKRMIKLRGGLEKLMQEHRVLAQKPWRLALEFALQDGSMPSFSLDEVSAVSITNTRPKPSPKPSFQTIPYLSPPLHSHFTAIQNLTYTLNTISTPFPSFHQPKKIDYLDYSDLISAHLHHLLAYAPLSPTHRQTAPLDDLVHLVLVAIMTTLMPEYGKGQSRYDLLAGMLRDAMKRMALGKSDEVMMWACFVGWATVLDEVDDEGWMVALARNVCERMDVESWEEVKRVLCGLGWICITYDKPGMRLWDRVSSSNNTT</sequence>
<evidence type="ECO:0000313" key="1">
    <source>
        <dbReference type="EMBL" id="KAF2029430.1"/>
    </source>
</evidence>
<protein>
    <submittedName>
        <fullName evidence="1">Uncharacterized protein</fullName>
    </submittedName>
</protein>
<dbReference type="PANTHER" id="PTHR37540:SF9">
    <property type="entry name" value="ZN(2)-C6 FUNGAL-TYPE DOMAIN-CONTAINING PROTEIN"/>
    <property type="match status" value="1"/>
</dbReference>
<accession>A0A9P4LLP9</accession>
<dbReference type="Pfam" id="PF11951">
    <property type="entry name" value="Fungal_trans_2"/>
    <property type="match status" value="1"/>
</dbReference>
<organism evidence="1 2">
    <name type="scientific">Setomelanomma holmii</name>
    <dbReference type="NCBI Taxonomy" id="210430"/>
    <lineage>
        <taxon>Eukaryota</taxon>
        <taxon>Fungi</taxon>
        <taxon>Dikarya</taxon>
        <taxon>Ascomycota</taxon>
        <taxon>Pezizomycotina</taxon>
        <taxon>Dothideomycetes</taxon>
        <taxon>Pleosporomycetidae</taxon>
        <taxon>Pleosporales</taxon>
        <taxon>Pleosporineae</taxon>
        <taxon>Phaeosphaeriaceae</taxon>
        <taxon>Setomelanomma</taxon>
    </lineage>
</organism>
<gene>
    <name evidence="1" type="ORF">EK21DRAFT_67800</name>
</gene>
<evidence type="ECO:0000313" key="2">
    <source>
        <dbReference type="Proteomes" id="UP000799777"/>
    </source>
</evidence>
<keyword evidence="2" id="KW-1185">Reference proteome</keyword>
<comment type="caution">
    <text evidence="1">The sequence shown here is derived from an EMBL/GenBank/DDBJ whole genome shotgun (WGS) entry which is preliminary data.</text>
</comment>
<dbReference type="OrthoDB" id="4158087at2759"/>
<dbReference type="Proteomes" id="UP000799777">
    <property type="component" value="Unassembled WGS sequence"/>
</dbReference>
<reference evidence="1" key="1">
    <citation type="journal article" date="2020" name="Stud. Mycol.">
        <title>101 Dothideomycetes genomes: a test case for predicting lifestyles and emergence of pathogens.</title>
        <authorList>
            <person name="Haridas S."/>
            <person name="Albert R."/>
            <person name="Binder M."/>
            <person name="Bloem J."/>
            <person name="Labutti K."/>
            <person name="Salamov A."/>
            <person name="Andreopoulos B."/>
            <person name="Baker S."/>
            <person name="Barry K."/>
            <person name="Bills G."/>
            <person name="Bluhm B."/>
            <person name="Cannon C."/>
            <person name="Castanera R."/>
            <person name="Culley D."/>
            <person name="Daum C."/>
            <person name="Ezra D."/>
            <person name="Gonzalez J."/>
            <person name="Henrissat B."/>
            <person name="Kuo A."/>
            <person name="Liang C."/>
            <person name="Lipzen A."/>
            <person name="Lutzoni F."/>
            <person name="Magnuson J."/>
            <person name="Mondo S."/>
            <person name="Nolan M."/>
            <person name="Ohm R."/>
            <person name="Pangilinan J."/>
            <person name="Park H.-J."/>
            <person name="Ramirez L."/>
            <person name="Alfaro M."/>
            <person name="Sun H."/>
            <person name="Tritt A."/>
            <person name="Yoshinaga Y."/>
            <person name="Zwiers L.-H."/>
            <person name="Turgeon B."/>
            <person name="Goodwin S."/>
            <person name="Spatafora J."/>
            <person name="Crous P."/>
            <person name="Grigoriev I."/>
        </authorList>
    </citation>
    <scope>NUCLEOTIDE SEQUENCE</scope>
    <source>
        <strain evidence="1">CBS 110217</strain>
    </source>
</reference>
<dbReference type="EMBL" id="ML978201">
    <property type="protein sequence ID" value="KAF2029430.1"/>
    <property type="molecule type" value="Genomic_DNA"/>
</dbReference>
<proteinExistence type="predicted"/>